<dbReference type="GO" id="GO:0016989">
    <property type="term" value="F:sigma factor antagonist activity"/>
    <property type="evidence" value="ECO:0007669"/>
    <property type="project" value="TreeGrafter"/>
</dbReference>
<sequence length="322" mass="34987">MTSAVDRAAMPSEAVVREAIAWWARLQSGVADAGDREACHAWLARDPAHRKAWERLERIGRDARRVPAALAHAALEGPAMPRRRAILRNVLTLAGVGMAGWAGYRHAPWQRLAADLSTGIGERRAVAVADGLHITLNSDSALRLRLEDGARGIHLLRGEILVDAQSRPGAPALRVDTGYGVLLAGSARFDVRRTPHGARLGVYEGSVALQREGLSTQTADAGERLGYDDQGGVERQAADPDRLAWVDGLVVAKDWRLDYFADYLARQRVGLIRVDPAVAGLRLSGVFPLDDAERALKALEPALPIVVTRHTQYWLQVGPRTA</sequence>
<dbReference type="Proteomes" id="UP001141992">
    <property type="component" value="Unassembled WGS sequence"/>
</dbReference>
<dbReference type="InterPro" id="IPR032623">
    <property type="entry name" value="FecR_N"/>
</dbReference>
<comment type="caution">
    <text evidence="3">The sequence shown here is derived from an EMBL/GenBank/DDBJ whole genome shotgun (WGS) entry which is preliminary data.</text>
</comment>
<feature type="domain" description="FecR protein" evidence="1">
    <location>
        <begin position="115"/>
        <end position="207"/>
    </location>
</feature>
<dbReference type="PANTHER" id="PTHR30273">
    <property type="entry name" value="PERIPLASMIC SIGNAL SENSOR AND SIGMA FACTOR ACTIVATOR FECR-RELATED"/>
    <property type="match status" value="1"/>
</dbReference>
<dbReference type="InterPro" id="IPR006860">
    <property type="entry name" value="FecR"/>
</dbReference>
<evidence type="ECO:0000313" key="4">
    <source>
        <dbReference type="Proteomes" id="UP001141992"/>
    </source>
</evidence>
<evidence type="ECO:0000313" key="3">
    <source>
        <dbReference type="EMBL" id="MCZ8400133.1"/>
    </source>
</evidence>
<dbReference type="PIRSF" id="PIRSF018266">
    <property type="entry name" value="FecR"/>
    <property type="match status" value="1"/>
</dbReference>
<dbReference type="Pfam" id="PF04773">
    <property type="entry name" value="FecR"/>
    <property type="match status" value="1"/>
</dbReference>
<dbReference type="PANTHER" id="PTHR30273:SF2">
    <property type="entry name" value="PROTEIN FECR"/>
    <property type="match status" value="1"/>
</dbReference>
<dbReference type="EMBL" id="JAPZVI010000001">
    <property type="protein sequence ID" value="MCZ8400133.1"/>
    <property type="molecule type" value="Genomic_DNA"/>
</dbReference>
<gene>
    <name evidence="3" type="ORF">O9570_01685</name>
</gene>
<reference evidence="3" key="1">
    <citation type="submission" date="2022-12" db="EMBL/GenBank/DDBJ databases">
        <authorList>
            <person name="Voronina O.L."/>
            <person name="Kunda M.S."/>
            <person name="Ryzhova N."/>
            <person name="Aksenova E.I."/>
        </authorList>
    </citation>
    <scope>NUCLEOTIDE SEQUENCE</scope>
    <source>
        <strain evidence="3">SCCH136:Ach223948</strain>
    </source>
</reference>
<proteinExistence type="predicted"/>
<organism evidence="3 4">
    <name type="scientific">Alcaligenes xylosoxydans xylosoxydans</name>
    <name type="common">Achromobacter xylosoxidans</name>
    <dbReference type="NCBI Taxonomy" id="85698"/>
    <lineage>
        <taxon>Bacteria</taxon>
        <taxon>Pseudomonadati</taxon>
        <taxon>Pseudomonadota</taxon>
        <taxon>Betaproteobacteria</taxon>
        <taxon>Burkholderiales</taxon>
        <taxon>Alcaligenaceae</taxon>
        <taxon>Achromobacter</taxon>
    </lineage>
</organism>
<accession>A0A9W5ACC7</accession>
<evidence type="ECO:0000259" key="2">
    <source>
        <dbReference type="Pfam" id="PF16220"/>
    </source>
</evidence>
<name>A0A9W5ACC7_ALCXX</name>
<dbReference type="AlphaFoldDB" id="A0A9W5ACC7"/>
<protein>
    <submittedName>
        <fullName evidence="3">DUF4880 domain-containing protein</fullName>
    </submittedName>
</protein>
<dbReference type="Pfam" id="PF16220">
    <property type="entry name" value="DUF4880"/>
    <property type="match status" value="1"/>
</dbReference>
<evidence type="ECO:0000259" key="1">
    <source>
        <dbReference type="Pfam" id="PF04773"/>
    </source>
</evidence>
<dbReference type="InterPro" id="IPR012373">
    <property type="entry name" value="Ferrdict_sens_TM"/>
</dbReference>
<feature type="domain" description="FecR N-terminal" evidence="2">
    <location>
        <begin position="17"/>
        <end position="59"/>
    </location>
</feature>
<dbReference type="RefSeq" id="WP_006389386.1">
    <property type="nucleotide sequence ID" value="NZ_CAXONT010000031.1"/>
</dbReference>
<dbReference type="Gene3D" id="2.60.120.1440">
    <property type="match status" value="1"/>
</dbReference>